<proteinExistence type="predicted"/>
<keyword evidence="2" id="KW-1185">Reference proteome</keyword>
<comment type="caution">
    <text evidence="1">The sequence shown here is derived from an EMBL/GenBank/DDBJ whole genome shotgun (WGS) entry which is preliminary data.</text>
</comment>
<reference evidence="1 2" key="2">
    <citation type="journal article" date="2019" name="G3 (Bethesda)">
        <title>Hybrid Assembly of the Genome of the Entomopathogenic Nematode Steinernema carpocapsae Identifies the X-Chromosome.</title>
        <authorList>
            <person name="Serra L."/>
            <person name="Macchietto M."/>
            <person name="Macias-Munoz A."/>
            <person name="McGill C.J."/>
            <person name="Rodriguez I.M."/>
            <person name="Rodriguez B."/>
            <person name="Murad R."/>
            <person name="Mortazavi A."/>
        </authorList>
    </citation>
    <scope>NUCLEOTIDE SEQUENCE [LARGE SCALE GENOMIC DNA]</scope>
    <source>
        <strain evidence="1 2">ALL</strain>
    </source>
</reference>
<dbReference type="Proteomes" id="UP000298663">
    <property type="component" value="Unassembled WGS sequence"/>
</dbReference>
<dbReference type="EMBL" id="AZBU02000001">
    <property type="protein sequence ID" value="TMS38894.1"/>
    <property type="molecule type" value="Genomic_DNA"/>
</dbReference>
<organism evidence="1 2">
    <name type="scientific">Steinernema carpocapsae</name>
    <name type="common">Entomopathogenic nematode</name>
    <dbReference type="NCBI Taxonomy" id="34508"/>
    <lineage>
        <taxon>Eukaryota</taxon>
        <taxon>Metazoa</taxon>
        <taxon>Ecdysozoa</taxon>
        <taxon>Nematoda</taxon>
        <taxon>Chromadorea</taxon>
        <taxon>Rhabditida</taxon>
        <taxon>Tylenchina</taxon>
        <taxon>Panagrolaimomorpha</taxon>
        <taxon>Strongyloidoidea</taxon>
        <taxon>Steinernematidae</taxon>
        <taxon>Steinernema</taxon>
    </lineage>
</organism>
<gene>
    <name evidence="1" type="ORF">L596_005518</name>
</gene>
<name>A0A4U8V0G3_STECR</name>
<dbReference type="AlphaFoldDB" id="A0A4U8V0G3"/>
<accession>A0A4U8V0G3</accession>
<reference evidence="1 2" key="1">
    <citation type="journal article" date="2015" name="Genome Biol.">
        <title>Comparative genomics of Steinernema reveals deeply conserved gene regulatory networks.</title>
        <authorList>
            <person name="Dillman A.R."/>
            <person name="Macchietto M."/>
            <person name="Porter C.F."/>
            <person name="Rogers A."/>
            <person name="Williams B."/>
            <person name="Antoshechkin I."/>
            <person name="Lee M.M."/>
            <person name="Goodwin Z."/>
            <person name="Lu X."/>
            <person name="Lewis E.E."/>
            <person name="Goodrich-Blair H."/>
            <person name="Stock S.P."/>
            <person name="Adams B.J."/>
            <person name="Sternberg P.W."/>
            <person name="Mortazavi A."/>
        </authorList>
    </citation>
    <scope>NUCLEOTIDE SEQUENCE [LARGE SCALE GENOMIC DNA]</scope>
    <source>
        <strain evidence="1 2">ALL</strain>
    </source>
</reference>
<evidence type="ECO:0000313" key="1">
    <source>
        <dbReference type="EMBL" id="TMS38894.1"/>
    </source>
</evidence>
<dbReference type="OrthoDB" id="5877626at2759"/>
<sequence>MQALFRPEKCVFEATEVSTEETEFLGSQGIETANVDSTTADQLSEPLSPMTKWKSAGCFTAILSAYLNDDVRSRWRNLQKTILVSIDLATSTTLSKSISNESLTNYEGPKMGQCGTRDLDYGIRRLQLKKQVSRFTFAWFHFS</sequence>
<evidence type="ECO:0000313" key="2">
    <source>
        <dbReference type="Proteomes" id="UP000298663"/>
    </source>
</evidence>
<protein>
    <submittedName>
        <fullName evidence="1">Uncharacterized protein</fullName>
    </submittedName>
</protein>